<dbReference type="EMBL" id="GDKF01007654">
    <property type="protein sequence ID" value="JAT70968.1"/>
    <property type="molecule type" value="Transcribed_RNA"/>
</dbReference>
<evidence type="ECO:0000256" key="4">
    <source>
        <dbReference type="ARBA" id="ARBA00010869"/>
    </source>
</evidence>
<dbReference type="NCBIfam" id="NF006674">
    <property type="entry name" value="PRK09224.1"/>
    <property type="match status" value="1"/>
</dbReference>
<dbReference type="UniPathway" id="UPA00047">
    <property type="reaction ID" value="UER00054"/>
</dbReference>
<dbReference type="GO" id="GO:0006567">
    <property type="term" value="P:L-threonine catabolic process"/>
    <property type="evidence" value="ECO:0007669"/>
    <property type="project" value="TreeGrafter"/>
</dbReference>
<dbReference type="NCBIfam" id="TIGR01124">
    <property type="entry name" value="ilvA_2Cterm"/>
    <property type="match status" value="1"/>
</dbReference>
<evidence type="ECO:0000313" key="14">
    <source>
        <dbReference type="EMBL" id="JAT70968.1"/>
    </source>
</evidence>
<dbReference type="Pfam" id="PF00291">
    <property type="entry name" value="PALP"/>
    <property type="match status" value="1"/>
</dbReference>
<dbReference type="PANTHER" id="PTHR48078:SF11">
    <property type="entry name" value="THREONINE DEHYDRATASE, MITOCHONDRIAL"/>
    <property type="match status" value="1"/>
</dbReference>
<dbReference type="InterPro" id="IPR036052">
    <property type="entry name" value="TrpB-like_PALP_sf"/>
</dbReference>
<keyword evidence="9 11" id="KW-0456">Lyase</keyword>
<dbReference type="GO" id="GO:0006565">
    <property type="term" value="P:L-serine catabolic process"/>
    <property type="evidence" value="ECO:0007669"/>
    <property type="project" value="TreeGrafter"/>
</dbReference>
<evidence type="ECO:0000256" key="3">
    <source>
        <dbReference type="ARBA" id="ARBA00004810"/>
    </source>
</evidence>
<evidence type="ECO:0000256" key="11">
    <source>
        <dbReference type="RuleBase" id="RU362012"/>
    </source>
</evidence>
<dbReference type="GO" id="GO:0009097">
    <property type="term" value="P:isoleucine biosynthetic process"/>
    <property type="evidence" value="ECO:0007669"/>
    <property type="project" value="UniProtKB-UniRule"/>
</dbReference>
<dbReference type="InterPro" id="IPR050147">
    <property type="entry name" value="Ser/Thr_Dehydratase"/>
</dbReference>
<dbReference type="FunFam" id="3.40.50.1100:FF:000005">
    <property type="entry name" value="Threonine dehydratase catabolic"/>
    <property type="match status" value="1"/>
</dbReference>
<evidence type="ECO:0000256" key="8">
    <source>
        <dbReference type="ARBA" id="ARBA00022898"/>
    </source>
</evidence>
<dbReference type="InterPro" id="IPR000634">
    <property type="entry name" value="Ser/Thr_deHydtase_PyrdxlP-BS"/>
</dbReference>
<dbReference type="PROSITE" id="PS00165">
    <property type="entry name" value="DEHYDRATASE_SER_THR"/>
    <property type="match status" value="1"/>
</dbReference>
<reference evidence="14" key="1">
    <citation type="submission" date="2015-08" db="EMBL/GenBank/DDBJ databases">
        <authorList>
            <person name="Babu N.S."/>
            <person name="Beckwith C.J."/>
            <person name="Beseler K.G."/>
            <person name="Brison A."/>
            <person name="Carone J.V."/>
            <person name="Caskin T.P."/>
            <person name="Diamond M."/>
            <person name="Durham M.E."/>
            <person name="Foxe J.M."/>
            <person name="Go M."/>
            <person name="Henderson B.A."/>
            <person name="Jones I.B."/>
            <person name="McGettigan J.A."/>
            <person name="Micheletti S.J."/>
            <person name="Nasrallah M.E."/>
            <person name="Ortiz D."/>
            <person name="Piller C.R."/>
            <person name="Privatt S.R."/>
            <person name="Schneider S.L."/>
            <person name="Sharp S."/>
            <person name="Smith T.C."/>
            <person name="Stanton J.D."/>
            <person name="Ullery H.E."/>
            <person name="Wilson R.J."/>
            <person name="Serrano M.G."/>
            <person name="Buck G."/>
            <person name="Lee V."/>
            <person name="Wang Y."/>
            <person name="Carvalho R."/>
            <person name="Voegtly L."/>
            <person name="Shi R."/>
            <person name="Duckworth R."/>
            <person name="Johnson A."/>
            <person name="Loviza R."/>
            <person name="Walstead R."/>
            <person name="Shah Z."/>
            <person name="Kiflezghi M."/>
            <person name="Wade K."/>
            <person name="Ball S.L."/>
            <person name="Bradley K.W."/>
            <person name="Asai D.J."/>
            <person name="Bowman C.A."/>
            <person name="Russell D.A."/>
            <person name="Pope W.H."/>
            <person name="Jacobs-Sera D."/>
            <person name="Hendrix R.W."/>
            <person name="Hatfull G.F."/>
        </authorList>
    </citation>
    <scope>NUCLEOTIDE SEQUENCE</scope>
</reference>
<evidence type="ECO:0000256" key="10">
    <source>
        <dbReference type="ARBA" id="ARBA00023304"/>
    </source>
</evidence>
<dbReference type="GO" id="GO:0030170">
    <property type="term" value="F:pyridoxal phosphate binding"/>
    <property type="evidence" value="ECO:0007669"/>
    <property type="project" value="InterPro"/>
</dbReference>
<dbReference type="CDD" id="cd01562">
    <property type="entry name" value="Thr-dehyd"/>
    <property type="match status" value="1"/>
</dbReference>
<comment type="pathway">
    <text evidence="3 11">Amino-acid biosynthesis; L-isoleucine biosynthesis; 2-oxobutanoate from L-threonine: step 1/1.</text>
</comment>
<evidence type="ECO:0000256" key="1">
    <source>
        <dbReference type="ARBA" id="ARBA00001274"/>
    </source>
</evidence>
<dbReference type="GO" id="GO:0003941">
    <property type="term" value="F:L-serine ammonia-lyase activity"/>
    <property type="evidence" value="ECO:0007669"/>
    <property type="project" value="UniProtKB-ARBA"/>
</dbReference>
<gene>
    <name evidence="14" type="ORF">g.25749</name>
</gene>
<name>A0A1D1ZVJ7_AUXPR</name>
<protein>
    <recommendedName>
        <fullName evidence="11">Threonine dehydratase</fullName>
        <ecNumber evidence="11">4.3.1.19</ecNumber>
    </recommendedName>
    <alternativeName>
        <fullName evidence="11">Threonine deaminase</fullName>
    </alternativeName>
</protein>
<feature type="region of interest" description="Disordered" evidence="12">
    <location>
        <begin position="1"/>
        <end position="23"/>
    </location>
</feature>
<feature type="domain" description="ACT-like" evidence="13">
    <location>
        <begin position="441"/>
        <end position="519"/>
    </location>
</feature>
<proteinExistence type="inferred from homology"/>
<evidence type="ECO:0000256" key="6">
    <source>
        <dbReference type="ARBA" id="ARBA00022624"/>
    </source>
</evidence>
<dbReference type="Gene3D" id="3.40.50.1100">
    <property type="match status" value="2"/>
</dbReference>
<dbReference type="GO" id="GO:0004794">
    <property type="term" value="F:threonine deaminase activity"/>
    <property type="evidence" value="ECO:0007669"/>
    <property type="project" value="UniProtKB-UniRule"/>
</dbReference>
<comment type="cofactor">
    <cofactor evidence="2 11">
        <name>pyridoxal 5'-phosphate</name>
        <dbReference type="ChEBI" id="CHEBI:597326"/>
    </cofactor>
</comment>
<sequence>MEEASGPAAPAVPEPIRFSPKKDGLPKTFTYTLEKRVSGIVVDGRDEAAMPSPRCGSMPPLVDPEDFGAPPGQLIPINRSTPPSPADVYRCAGCVKAECQGPTGCTDFQWRDQSGGYLREILTSRVYSVARETPLERAPGISDAIGCNLYLKREDMQPVHSFKIRGAFNRMARLTPEQLKRGVICSSAGNHAQGVAMSAAHLGCSAVICMPTNSPEIKYQAVERLGGTVELVGESFYETAAHAVARGIAEGRTFINAYDDPYCIAGQGTAGAEILRQGDIDKMDYIFVAVGGGGLIAGIAAVVKALKPSIKIIGVEPTGANSMTQSLVRGERVTLSKVDAFADGVAIKLVGAEAFRLCRELLDGMLLVDNAAISAAIKEVFNETRSILEPAGAVAVAGALAFASRYRLRGKTLVAVTSGANMNFDRLRIVSELANVGSAETMLATALPDEPGSLLRLMDILSGNSGPLNITEFKYRYNMHSDGLARMLFSVGEAPGSKESRALMARAQAAGIRVQDVSDVELAQTHLRHMIAGLGGNVPTEEIFQVTYPERVGMLRKLLTPLSPRWTISLVHFRKTGNRSSTLMLGVQLKPEEMAEFLEATESLSGEFVFEPLLGRAKQVFDLFLEK</sequence>
<dbReference type="SUPFAM" id="SSF55021">
    <property type="entry name" value="ACT-like"/>
    <property type="match status" value="2"/>
</dbReference>
<dbReference type="InterPro" id="IPR001721">
    <property type="entry name" value="TD_ACT-like"/>
</dbReference>
<dbReference type="Gene3D" id="3.40.1020.10">
    <property type="entry name" value="Biosynthetic Threonine Deaminase, Domain 3"/>
    <property type="match status" value="1"/>
</dbReference>
<keyword evidence="5 11" id="KW-0028">Amino-acid biosynthesis</keyword>
<dbReference type="Pfam" id="PF00585">
    <property type="entry name" value="Thr_dehydrat_C"/>
    <property type="match status" value="2"/>
</dbReference>
<evidence type="ECO:0000256" key="7">
    <source>
        <dbReference type="ARBA" id="ARBA00022737"/>
    </source>
</evidence>
<comment type="catalytic activity">
    <reaction evidence="1 11">
        <text>L-threonine = 2-oxobutanoate + NH4(+)</text>
        <dbReference type="Rhea" id="RHEA:22108"/>
        <dbReference type="ChEBI" id="CHEBI:16763"/>
        <dbReference type="ChEBI" id="CHEBI:28938"/>
        <dbReference type="ChEBI" id="CHEBI:57926"/>
        <dbReference type="EC" id="4.3.1.19"/>
    </reaction>
</comment>
<keyword evidence="7" id="KW-0677">Repeat</keyword>
<dbReference type="InterPro" id="IPR005787">
    <property type="entry name" value="Thr_deHydtase_biosynth"/>
</dbReference>
<dbReference type="EC" id="4.3.1.19" evidence="11"/>
<dbReference type="PANTHER" id="PTHR48078">
    <property type="entry name" value="THREONINE DEHYDRATASE, MITOCHONDRIAL-RELATED"/>
    <property type="match status" value="1"/>
</dbReference>
<evidence type="ECO:0000256" key="5">
    <source>
        <dbReference type="ARBA" id="ARBA00022605"/>
    </source>
</evidence>
<keyword evidence="8 11" id="KW-0663">Pyridoxal phosphate</keyword>
<dbReference type="InterPro" id="IPR038110">
    <property type="entry name" value="TD_ACT-like_sf"/>
</dbReference>
<dbReference type="PROSITE" id="PS51672">
    <property type="entry name" value="ACT_LIKE"/>
    <property type="match status" value="1"/>
</dbReference>
<dbReference type="InterPro" id="IPR001926">
    <property type="entry name" value="TrpB-like_PALP"/>
</dbReference>
<dbReference type="InterPro" id="IPR045865">
    <property type="entry name" value="ACT-like_dom_sf"/>
</dbReference>
<dbReference type="SUPFAM" id="SSF53686">
    <property type="entry name" value="Tryptophan synthase beta subunit-like PLP-dependent enzymes"/>
    <property type="match status" value="1"/>
</dbReference>
<organism evidence="14">
    <name type="scientific">Auxenochlorella protothecoides</name>
    <name type="common">Green microalga</name>
    <name type="synonym">Chlorella protothecoides</name>
    <dbReference type="NCBI Taxonomy" id="3075"/>
    <lineage>
        <taxon>Eukaryota</taxon>
        <taxon>Viridiplantae</taxon>
        <taxon>Chlorophyta</taxon>
        <taxon>core chlorophytes</taxon>
        <taxon>Trebouxiophyceae</taxon>
        <taxon>Chlorellales</taxon>
        <taxon>Chlorellaceae</taxon>
        <taxon>Auxenochlorella</taxon>
    </lineage>
</organism>
<keyword evidence="6 11" id="KW-0412">Isoleucine biosynthesis</keyword>
<evidence type="ECO:0000256" key="9">
    <source>
        <dbReference type="ARBA" id="ARBA00023239"/>
    </source>
</evidence>
<evidence type="ECO:0000256" key="2">
    <source>
        <dbReference type="ARBA" id="ARBA00001933"/>
    </source>
</evidence>
<keyword evidence="10 11" id="KW-0100">Branched-chain amino acid biosynthesis</keyword>
<accession>A0A1D1ZVJ7</accession>
<dbReference type="AlphaFoldDB" id="A0A1D1ZVJ7"/>
<evidence type="ECO:0000256" key="12">
    <source>
        <dbReference type="SAM" id="MobiDB-lite"/>
    </source>
</evidence>
<comment type="similarity">
    <text evidence="4 11">Belongs to the serine/threonine dehydratase family.</text>
</comment>
<evidence type="ECO:0000259" key="13">
    <source>
        <dbReference type="PROSITE" id="PS51672"/>
    </source>
</evidence>